<keyword evidence="2" id="KW-0732">Signal</keyword>
<evidence type="ECO:0000313" key="4">
    <source>
        <dbReference type="Proteomes" id="UP000077013"/>
    </source>
</evidence>
<dbReference type="InterPro" id="IPR019734">
    <property type="entry name" value="TPR_rpt"/>
</dbReference>
<evidence type="ECO:0000256" key="2">
    <source>
        <dbReference type="SAM" id="SignalP"/>
    </source>
</evidence>
<organism evidence="3 4">
    <name type="scientific">Cochleicola gelatinilyticus</name>
    <dbReference type="NCBI Taxonomy" id="1763537"/>
    <lineage>
        <taxon>Bacteria</taxon>
        <taxon>Pseudomonadati</taxon>
        <taxon>Bacteroidota</taxon>
        <taxon>Flavobacteriia</taxon>
        <taxon>Flavobacteriales</taxon>
        <taxon>Flavobacteriaceae</taxon>
        <taxon>Cochleicola</taxon>
    </lineage>
</organism>
<dbReference type="Gene3D" id="1.25.40.10">
    <property type="entry name" value="Tetratricopeptide repeat domain"/>
    <property type="match status" value="3"/>
</dbReference>
<accession>A0A167IQY3</accession>
<dbReference type="AlphaFoldDB" id="A0A167IQY3"/>
<keyword evidence="1" id="KW-0802">TPR repeat</keyword>
<comment type="caution">
    <text evidence="3">The sequence shown here is derived from an EMBL/GenBank/DDBJ whole genome shotgun (WGS) entry which is preliminary data.</text>
</comment>
<sequence length="380" mass="43746">MNKFLAFSLILIFFKVEAQPASALAVGDSLFQLGDYTKAIAYYEKVSPSEAATFQLAKAYEAIGNVSKALSYYEKISAENNHTTVTKYQYARLLGASGNVMKADSLYNILSETQPGNPNFSYQRGVLREKQKDTMAADFFLKTLQLDPDHLHANYKLARYYIEKRNFDKAEPYISKGLSADSLNVRFLTLQALQRFYTDAYHDAIVAFENLLSLEQSTAQLHELLGKSYAHTNQFEKAIDQYTLLINTYDDKNAKWHYEIGTYFLALHYLEKAQRHIELSIALKDLPLDAEYVKLSAVFKRSKNYKKELETLQLALRENPDNEAAMYLLSVAADNYFEDKNTVLTYYEKYLTRFGETGRYRELAKQRASDLKKELHFTKN</sequence>
<dbReference type="OrthoDB" id="9810596at2"/>
<feature type="signal peptide" evidence="2">
    <location>
        <begin position="1"/>
        <end position="18"/>
    </location>
</feature>
<evidence type="ECO:0000256" key="1">
    <source>
        <dbReference type="PROSITE-ProRule" id="PRU00339"/>
    </source>
</evidence>
<reference evidence="3 4" key="1">
    <citation type="submission" date="2016-02" db="EMBL/GenBank/DDBJ databases">
        <title>Ulvibacter sp. LPB0005, isolated from Thais luteostoma.</title>
        <authorList>
            <person name="Shin S.-K."/>
            <person name="Yi H."/>
        </authorList>
    </citation>
    <scope>NUCLEOTIDE SEQUENCE [LARGE SCALE GENOMIC DNA]</scope>
    <source>
        <strain evidence="3 4">LPB0005</strain>
    </source>
</reference>
<feature type="chain" id="PRO_5007888457" description="Tetratricopeptide repeat protein" evidence="2">
    <location>
        <begin position="19"/>
        <end position="380"/>
    </location>
</feature>
<dbReference type="Pfam" id="PF13176">
    <property type="entry name" value="TPR_7"/>
    <property type="match status" value="1"/>
</dbReference>
<dbReference type="STRING" id="1763537.ULVI_04090"/>
<keyword evidence="4" id="KW-1185">Reference proteome</keyword>
<evidence type="ECO:0008006" key="5">
    <source>
        <dbReference type="Google" id="ProtNLM"/>
    </source>
</evidence>
<dbReference type="SUPFAM" id="SSF48452">
    <property type="entry name" value="TPR-like"/>
    <property type="match status" value="2"/>
</dbReference>
<dbReference type="Proteomes" id="UP000077013">
    <property type="component" value="Unassembled WGS sequence"/>
</dbReference>
<dbReference type="PROSITE" id="PS50005">
    <property type="entry name" value="TPR"/>
    <property type="match status" value="1"/>
</dbReference>
<dbReference type="Pfam" id="PF13432">
    <property type="entry name" value="TPR_16"/>
    <property type="match status" value="1"/>
</dbReference>
<dbReference type="PANTHER" id="PTHR12558:SF13">
    <property type="entry name" value="CELL DIVISION CYCLE PROTEIN 27 HOMOLOG"/>
    <property type="match status" value="1"/>
</dbReference>
<dbReference type="Pfam" id="PF13181">
    <property type="entry name" value="TPR_8"/>
    <property type="match status" value="2"/>
</dbReference>
<proteinExistence type="predicted"/>
<dbReference type="EMBL" id="LRXL01000026">
    <property type="protein sequence ID" value="OAB79927.1"/>
    <property type="molecule type" value="Genomic_DNA"/>
</dbReference>
<dbReference type="SMART" id="SM00028">
    <property type="entry name" value="TPR"/>
    <property type="match status" value="6"/>
</dbReference>
<protein>
    <recommendedName>
        <fullName evidence="5">Tetratricopeptide repeat protein</fullName>
    </recommendedName>
</protein>
<evidence type="ECO:0000313" key="3">
    <source>
        <dbReference type="EMBL" id="OAB79927.1"/>
    </source>
</evidence>
<dbReference type="PANTHER" id="PTHR12558">
    <property type="entry name" value="CELL DIVISION CYCLE 16,23,27"/>
    <property type="match status" value="1"/>
</dbReference>
<dbReference type="RefSeq" id="WP_068590026.1">
    <property type="nucleotide sequence ID" value="NZ_LRXL01000026.1"/>
</dbReference>
<dbReference type="InterPro" id="IPR011990">
    <property type="entry name" value="TPR-like_helical_dom_sf"/>
</dbReference>
<feature type="repeat" description="TPR" evidence="1">
    <location>
        <begin position="289"/>
        <end position="322"/>
    </location>
</feature>
<gene>
    <name evidence="3" type="ORF">ULVI_04090</name>
</gene>
<name>A0A167IQY3_9FLAO</name>